<feature type="compositionally biased region" description="Acidic residues" evidence="1">
    <location>
        <begin position="24"/>
        <end position="33"/>
    </location>
</feature>
<dbReference type="Proteomes" id="UP000728032">
    <property type="component" value="Unassembled WGS sequence"/>
</dbReference>
<feature type="chain" id="PRO_5036403501" evidence="2">
    <location>
        <begin position="20"/>
        <end position="286"/>
    </location>
</feature>
<evidence type="ECO:0000256" key="2">
    <source>
        <dbReference type="SAM" id="SignalP"/>
    </source>
</evidence>
<dbReference type="EMBL" id="OC915569">
    <property type="protein sequence ID" value="CAD7641029.1"/>
    <property type="molecule type" value="Genomic_DNA"/>
</dbReference>
<organism evidence="3">
    <name type="scientific">Oppiella nova</name>
    <dbReference type="NCBI Taxonomy" id="334625"/>
    <lineage>
        <taxon>Eukaryota</taxon>
        <taxon>Metazoa</taxon>
        <taxon>Ecdysozoa</taxon>
        <taxon>Arthropoda</taxon>
        <taxon>Chelicerata</taxon>
        <taxon>Arachnida</taxon>
        <taxon>Acari</taxon>
        <taxon>Acariformes</taxon>
        <taxon>Sarcoptiformes</taxon>
        <taxon>Oribatida</taxon>
        <taxon>Brachypylina</taxon>
        <taxon>Oppioidea</taxon>
        <taxon>Oppiidae</taxon>
        <taxon>Oppiella</taxon>
    </lineage>
</organism>
<protein>
    <submittedName>
        <fullName evidence="3">Uncharacterized protein</fullName>
    </submittedName>
</protein>
<dbReference type="AlphaFoldDB" id="A0A7R9LG08"/>
<feature type="signal peptide" evidence="2">
    <location>
        <begin position="1"/>
        <end position="19"/>
    </location>
</feature>
<dbReference type="OrthoDB" id="6524010at2759"/>
<keyword evidence="4" id="KW-1185">Reference proteome</keyword>
<proteinExistence type="predicted"/>
<gene>
    <name evidence="3" type="ORF">ONB1V03_LOCUS2878</name>
</gene>
<evidence type="ECO:0000256" key="1">
    <source>
        <dbReference type="SAM" id="MobiDB-lite"/>
    </source>
</evidence>
<name>A0A7R9LG08_9ACAR</name>
<evidence type="ECO:0000313" key="4">
    <source>
        <dbReference type="Proteomes" id="UP000728032"/>
    </source>
</evidence>
<dbReference type="EMBL" id="CAJPVJ010000744">
    <property type="protein sequence ID" value="CAG2163295.1"/>
    <property type="molecule type" value="Genomic_DNA"/>
</dbReference>
<evidence type="ECO:0000313" key="3">
    <source>
        <dbReference type="EMBL" id="CAD7641029.1"/>
    </source>
</evidence>
<sequence length="286" mass="32580">MNFLYHLLFLALVAGLVLADSSDSSDSDSDSSDSSDSSGHKHHKKHHKKDHDHVVYVPVYQGQTTSRPVVRVYFDLIGMLNDNGLGQLAVTYHDRLSDLGTNLRLFFNTFENDHDNFDFIMKEDVADMLADLRTGLQHFGDKLGHKSTKDFADRLKHVEDRLDKLRDYTRKSFDEITKHEHEGHHDSIYKQHKLGDALVKLSEGLGDSIGADNLLQFQRVLAAFYGDMDQSLDNVLHQHVAYIEVDGQVPAKYSYLVDFHNELNADFDDIKATFYGPQTTSIVYTF</sequence>
<accession>A0A7R9LG08</accession>
<feature type="region of interest" description="Disordered" evidence="1">
    <location>
        <begin position="24"/>
        <end position="50"/>
    </location>
</feature>
<reference evidence="3" key="1">
    <citation type="submission" date="2020-11" db="EMBL/GenBank/DDBJ databases">
        <authorList>
            <person name="Tran Van P."/>
        </authorList>
    </citation>
    <scope>NUCLEOTIDE SEQUENCE</scope>
</reference>
<feature type="compositionally biased region" description="Basic residues" evidence="1">
    <location>
        <begin position="40"/>
        <end position="50"/>
    </location>
</feature>
<keyword evidence="2" id="KW-0732">Signal</keyword>